<name>A0A9N9PC16_9GLOM</name>
<dbReference type="OrthoDB" id="10044727at2759"/>
<dbReference type="Proteomes" id="UP000789759">
    <property type="component" value="Unassembled WGS sequence"/>
</dbReference>
<gene>
    <name evidence="1" type="ORF">CPELLU_LOCUS18340</name>
</gene>
<comment type="caution">
    <text evidence="1">The sequence shown here is derived from an EMBL/GenBank/DDBJ whole genome shotgun (WGS) entry which is preliminary data.</text>
</comment>
<dbReference type="AlphaFoldDB" id="A0A9N9PC16"/>
<dbReference type="PANTHER" id="PTHR35871:SF1">
    <property type="entry name" value="CXC1-LIKE CYSTEINE CLUSTER ASSOCIATED WITH KDZ TRANSPOSASES DOMAIN-CONTAINING PROTEIN"/>
    <property type="match status" value="1"/>
</dbReference>
<sequence>MLKLKLKNAAKEHILTQSRNNDEKFSKFTVTENSNLKYSDQEYSDPVLLVFESENSNREEFNNEKTELNKKTKQLIYKNSSFYNLKWDNKASGSQLLYYSGGSKHTQQQKNKDLQKVAQGSISLNNFFKLIKKLKIEYKMSDSNISDLDVENNSSSLEQLYKLNNKLKDTKNINNYEYLHLLAIYKYLTAIFNNYKEFQLYIKLSLKILQKHYVQNNVLLYVTSSHISILLETARIWLHHLGLVYQLHQQGIYYNGHKHSDIVQYHTVFLEKIKNLETLMLQFVGEDMKIVINPEISEEQQVHIFVTHDECTFYTNDSYPSVWTPLGMPPLHKKEIDKSLMVSEFLTETYDHLTITLKKIDKLNLLPIFLQEACVIIKPDKNDKGWWNGSNLLTQVANKAIPIFEATHLNCIGVFIFNNSTNHSAFANDMLCAKKITFILVVNSQDYAIDSLLMNKMTELFSK</sequence>
<dbReference type="PANTHER" id="PTHR35871">
    <property type="entry name" value="EXPRESSED PROTEIN"/>
    <property type="match status" value="1"/>
</dbReference>
<protein>
    <submittedName>
        <fullName evidence="1">3058_t:CDS:1</fullName>
    </submittedName>
</protein>
<proteinExistence type="predicted"/>
<evidence type="ECO:0000313" key="1">
    <source>
        <dbReference type="EMBL" id="CAG8807959.1"/>
    </source>
</evidence>
<dbReference type="EMBL" id="CAJVQA010036021">
    <property type="protein sequence ID" value="CAG8807959.1"/>
    <property type="molecule type" value="Genomic_DNA"/>
</dbReference>
<keyword evidence="2" id="KW-1185">Reference proteome</keyword>
<reference evidence="1" key="1">
    <citation type="submission" date="2021-06" db="EMBL/GenBank/DDBJ databases">
        <authorList>
            <person name="Kallberg Y."/>
            <person name="Tangrot J."/>
            <person name="Rosling A."/>
        </authorList>
    </citation>
    <scope>NUCLEOTIDE SEQUENCE</scope>
    <source>
        <strain evidence="1">FL966</strain>
    </source>
</reference>
<accession>A0A9N9PC16</accession>
<organism evidence="1 2">
    <name type="scientific">Cetraspora pellucida</name>
    <dbReference type="NCBI Taxonomy" id="1433469"/>
    <lineage>
        <taxon>Eukaryota</taxon>
        <taxon>Fungi</taxon>
        <taxon>Fungi incertae sedis</taxon>
        <taxon>Mucoromycota</taxon>
        <taxon>Glomeromycotina</taxon>
        <taxon>Glomeromycetes</taxon>
        <taxon>Diversisporales</taxon>
        <taxon>Gigasporaceae</taxon>
        <taxon>Cetraspora</taxon>
    </lineage>
</organism>
<evidence type="ECO:0000313" key="2">
    <source>
        <dbReference type="Proteomes" id="UP000789759"/>
    </source>
</evidence>